<feature type="domain" description="EML-like second beta-propeller" evidence="6">
    <location>
        <begin position="761"/>
        <end position="866"/>
    </location>
</feature>
<dbReference type="VEuPathDB" id="FungiDB:H257_02984"/>
<organism evidence="7 8">
    <name type="scientific">Aphanomyces astaci</name>
    <name type="common">Crayfish plague agent</name>
    <dbReference type="NCBI Taxonomy" id="112090"/>
    <lineage>
        <taxon>Eukaryota</taxon>
        <taxon>Sar</taxon>
        <taxon>Stramenopiles</taxon>
        <taxon>Oomycota</taxon>
        <taxon>Saprolegniomycetes</taxon>
        <taxon>Saprolegniales</taxon>
        <taxon>Verrucalvaceae</taxon>
        <taxon>Aphanomyces</taxon>
    </lineage>
</organism>
<feature type="domain" description="EML-like first beta-propeller" evidence="5">
    <location>
        <begin position="302"/>
        <end position="563"/>
    </location>
</feature>
<dbReference type="Pfam" id="PF23414">
    <property type="entry name" value="Beta-prop_EML_2"/>
    <property type="match status" value="4"/>
</dbReference>
<dbReference type="InterPro" id="IPR005108">
    <property type="entry name" value="HELP"/>
</dbReference>
<keyword evidence="2" id="KW-0853">WD repeat</keyword>
<dbReference type="Pfam" id="PF03451">
    <property type="entry name" value="HELP"/>
    <property type="match status" value="1"/>
</dbReference>
<dbReference type="Gene3D" id="2.130.10.10">
    <property type="entry name" value="YVTN repeat-like/Quinoprotein amine dehydrogenase"/>
    <property type="match status" value="6"/>
</dbReference>
<evidence type="ECO:0000256" key="3">
    <source>
        <dbReference type="ARBA" id="ARBA00022737"/>
    </source>
</evidence>
<evidence type="ECO:0000256" key="1">
    <source>
        <dbReference type="ARBA" id="ARBA00006489"/>
    </source>
</evidence>
<comment type="caution">
    <text evidence="7">The sequence shown here is derived from an EMBL/GenBank/DDBJ whole genome shotgun (WGS) entry which is preliminary data.</text>
</comment>
<evidence type="ECO:0000259" key="6">
    <source>
        <dbReference type="Pfam" id="PF23414"/>
    </source>
</evidence>
<dbReference type="InterPro" id="IPR055439">
    <property type="entry name" value="Beta-prop_EML_1st"/>
</dbReference>
<dbReference type="InterPro" id="IPR001680">
    <property type="entry name" value="WD40_rpt"/>
</dbReference>
<evidence type="ECO:0000259" key="5">
    <source>
        <dbReference type="Pfam" id="PF23409"/>
    </source>
</evidence>
<gene>
    <name evidence="7" type="ORF">B5M09_002828</name>
</gene>
<dbReference type="InterPro" id="IPR055442">
    <property type="entry name" value="Beta-prop_EML-like_2nd"/>
</dbReference>
<comment type="similarity">
    <text evidence="1">Belongs to the WD repeat EMAP family.</text>
</comment>
<dbReference type="SUPFAM" id="SSF50998">
    <property type="entry name" value="Quinoprotein alcohol dehydrogenase-like"/>
    <property type="match status" value="1"/>
</dbReference>
<dbReference type="SUPFAM" id="SSF50978">
    <property type="entry name" value="WD40 repeat-like"/>
    <property type="match status" value="3"/>
</dbReference>
<accession>A0A425CXR8</accession>
<dbReference type="InterPro" id="IPR050630">
    <property type="entry name" value="WD_repeat_EMAP"/>
</dbReference>
<feature type="region of interest" description="Disordered" evidence="4">
    <location>
        <begin position="872"/>
        <end position="897"/>
    </location>
</feature>
<name>A0A425CXR8_APHAT</name>
<dbReference type="Pfam" id="PF23409">
    <property type="entry name" value="Beta-prop_EML"/>
    <property type="match status" value="2"/>
</dbReference>
<keyword evidence="3" id="KW-0677">Repeat</keyword>
<sequence length="2008" mass="219549">MGNVIGISPSDNQEAHRAALIDEIVPFDNLSIHEVEVFWRNFFDHASGFAMSKPEFTTMCISVACQLNKSPNQMAHDAGVLFDELTRESDAKLLDALEFLASIVFICTAPLDDKIDLVYDSWDIVEYGLTLQLKSTLLGLAKIIVIDDKHKTMDMLDDEPIKRLAEMAFRDMLHVSPSTPICSDDTISCDVFHAYCLSNADVKDLFVWFDAVEQDSKHNGLDPFDIPNRSLKQVLQMDPDSAVEKDLTRLTTADHGDEFLAVKPWEGAIDAYARNNVRYSNAGEIVYTAASVGVVLNAGAKTQRHLLAHTDDVLSIAMHPSKGIAATGETGKTPKLIVWDIAAVKPLVTLRGYHSRGIIQLAFSTIGNELASVGADDNHSIGVYTTRDMWHTAELTWFAKGNKAVPLHVVWHPTDAMHFCILGVKYIEFWEKEKCNKGIFGKKGKLQPLLCGAWVTLGTDMTLVVGTSDGALYLFQRPDLRSIVENAHAAAVQTMYAQDKTLITGGKEGLVKLWVAEKTGLTCLSTFDCNVLLHTTGVVVQSVCLSSDGSMVLLGTQSSEIYELKYVYPSVNNIFRFLLNDVVIDSVKGNTMSAALMCGHSVDELWGLATHPTKQEAATVGDDRWLRVWDLVTRTVLRSVRLECMARAVAYSPDGKLLAVGLGGQVPGKDKANKHPKCGGVVVLVESDLSKVYERNDTKKWIADVKFSPTGRTLAIASHDSSVVLYDLTKQCAKKHAFKKHSSFVSHVDFSADGSFLQVGFASAFKDEQWATWTCILGWPVQGMWQPEADGSDINAVDRSHSGSLLATADDFGKVKVFRYPCVHKHAGFVDFLGHSSHVTNVRWSAGDRFLLSTGGQDRCLFQWRHDSAVKQPTSPLQHSSNTTNHHHVSHELSTDDDDDVEFQVAGDEFMAVKPWVGAIVPPSVLPMVDNAQPPATTLALQHLMHLTHYAATNEWISLGDKTITFWAEQGRNLNGKKAILGKNTPTQVFYCAIAVPTTGKPSSKLIVGAHDGSLYVLDDKNVSRVLKAHTGPAYALFASRNFDIAIPLTKLFNLLPPDASKKGGAATSSSLFGVRSVCFNSEHTRILLGTSGSDVVQFDRMGTKATVVTQGHCQDELWGLAVHPAKPEYCTVGDDKTLRVWSTEHRLQLRVKSLECVARACAYSNAAPFCIAVGFGGRIGKRKKHVKEGGVVVFSADSLEIVFEDKPSKEWISEIKFSPNNATLAVGSHDNAIYLYAIRDNRFTKVTKVFRGHNSYITHLDFSTDGKYLQSNCGAYELLFSDANTGKQVTSARSLRDVQWHTWTCALGWPVQGIWPACADGTDINAVHRCHSGELVATGDDFGQVKLFRYPAVAKHSDDDDGKPSTYHHAGTKKDTLETVMFGADAGDEFMAVKPWIGAIAAPSNPPKENPREPELTMRLEWVFGYQTELSRNNLRYNADGQIVYHAAAVGIVYDRDTNTQKIRVWDAKSGATLCVLTGFHARGVVSVTFSHDEKTIASVGDDDDHSLAIWEDKGGAWSNGRLVTTSKGDKNVNLFAIALPRQAFVTGGVKHILFWTLQGKTVSHVKGQFGKLATQQPLLCACSFYDQTTLTGADNGDLYHWTGHTVTKSVKAHDGSLSALFSVLQPDKSYTVVSGGKDGKVCVWNQSLQQTSSFSIDASGNLSSVRAKTIKSVALDSTFKKILVGTLSSDAFEVEVGTGALLKTVAGGHFMGETWGLAVHPLDPTAFVTVGDDKIARMYDRQAKTSVVLMELEDMARAIAFSPHGTMLAIGYGGDVGRGKKKGGKVGAIGFYEHPSTTIVFEDHPSKAAIRYAHPTLKGSSDTWECSDVKFNASGTMAAFGSHDSKIYLYAIDAASGGIHKHKVFDAHKSSITHVDFSRDGKYLQSNCSGYELLFCDTTTGKQMKSARALKDVVWDTWTCVLGWPVQGIWPEFADGTDVNATCASTSRTFVATGDDSSNVKVFRYPCLTKGVRIPHYECIVANFQTTSVKLSSHISHQLDKGTAPM</sequence>
<feature type="domain" description="EML-like second beta-propeller" evidence="6">
    <location>
        <begin position="1118"/>
        <end position="1359"/>
    </location>
</feature>
<dbReference type="GO" id="GO:0008017">
    <property type="term" value="F:microtubule binding"/>
    <property type="evidence" value="ECO:0007669"/>
    <property type="project" value="TreeGrafter"/>
</dbReference>
<evidence type="ECO:0000256" key="2">
    <source>
        <dbReference type="ARBA" id="ARBA00022574"/>
    </source>
</evidence>
<proteinExistence type="inferred from homology"/>
<dbReference type="PANTHER" id="PTHR13720:SF33">
    <property type="entry name" value="HELP DOMAIN-CONTAINING PROTEIN"/>
    <property type="match status" value="1"/>
</dbReference>
<protein>
    <recommendedName>
        <fullName evidence="9">HELP domain-containing protein</fullName>
    </recommendedName>
</protein>
<feature type="domain" description="EML-like second beta-propeller" evidence="6">
    <location>
        <begin position="605"/>
        <end position="759"/>
    </location>
</feature>
<evidence type="ECO:0000313" key="7">
    <source>
        <dbReference type="EMBL" id="RQM21826.1"/>
    </source>
</evidence>
<feature type="domain" description="EML-like second beta-propeller" evidence="6">
    <location>
        <begin position="1717"/>
        <end position="1979"/>
    </location>
</feature>
<dbReference type="InterPro" id="IPR036322">
    <property type="entry name" value="WD40_repeat_dom_sf"/>
</dbReference>
<feature type="domain" description="EML-like first beta-propeller" evidence="5">
    <location>
        <begin position="1455"/>
        <end position="1688"/>
    </location>
</feature>
<dbReference type="InterPro" id="IPR011047">
    <property type="entry name" value="Quinoprotein_ADH-like_sf"/>
</dbReference>
<dbReference type="EMBL" id="MZMZ02003381">
    <property type="protein sequence ID" value="RQM21826.1"/>
    <property type="molecule type" value="Genomic_DNA"/>
</dbReference>
<dbReference type="FunFam" id="2.130.10.10:FF:000044">
    <property type="entry name" value="echinoderm microtubule-associated protein-like 6 isoform X1"/>
    <property type="match status" value="1"/>
</dbReference>
<dbReference type="InterPro" id="IPR015943">
    <property type="entry name" value="WD40/YVTN_repeat-like_dom_sf"/>
</dbReference>
<reference evidence="7" key="1">
    <citation type="submission" date="2018-07" db="EMBL/GenBank/DDBJ databases">
        <title>Annotation of Aphanomyces astaci genome assembly.</title>
        <authorList>
            <person name="Studholme D.J."/>
        </authorList>
    </citation>
    <scope>NUCLEOTIDE SEQUENCE [LARGE SCALE GENOMIC DNA]</scope>
    <source>
        <strain evidence="7">Pc</strain>
    </source>
</reference>
<dbReference type="SMART" id="SM00320">
    <property type="entry name" value="WD40"/>
    <property type="match status" value="20"/>
</dbReference>
<dbReference type="FunFam" id="2.130.10.10:FF:000320">
    <property type="entry name" value="echinoderm microtubule-associated protein-like 6"/>
    <property type="match status" value="1"/>
</dbReference>
<evidence type="ECO:0000256" key="4">
    <source>
        <dbReference type="SAM" id="MobiDB-lite"/>
    </source>
</evidence>
<evidence type="ECO:0008006" key="9">
    <source>
        <dbReference type="Google" id="ProtNLM"/>
    </source>
</evidence>
<dbReference type="Proteomes" id="UP000284702">
    <property type="component" value="Unassembled WGS sequence"/>
</dbReference>
<dbReference type="PANTHER" id="PTHR13720">
    <property type="entry name" value="WD-40 REPEAT PROTEIN"/>
    <property type="match status" value="1"/>
</dbReference>
<evidence type="ECO:0000313" key="8">
    <source>
        <dbReference type="Proteomes" id="UP000284702"/>
    </source>
</evidence>
<keyword evidence="8" id="KW-1185">Reference proteome</keyword>